<accession>A0A2K8L2R0</accession>
<feature type="binding site" evidence="13">
    <location>
        <begin position="123"/>
        <end position="126"/>
    </location>
    <ligand>
        <name>NAD(+)</name>
        <dbReference type="ChEBI" id="CHEBI:57540"/>
    </ligand>
</feature>
<reference evidence="16 17" key="1">
    <citation type="submission" date="2016-12" db="EMBL/GenBank/DDBJ databases">
        <title>Isolation and genomic insights into novel planktonic Zetaproteobacteria from stratified waters of the Chesapeake Bay.</title>
        <authorList>
            <person name="McAllister S.M."/>
            <person name="Kato S."/>
            <person name="Chan C.S."/>
            <person name="Chiu B.K."/>
            <person name="Field E.K."/>
        </authorList>
    </citation>
    <scope>NUCLEOTIDE SEQUENCE [LARGE SCALE GENOMIC DNA]</scope>
    <source>
        <strain evidence="16 17">CP-5</strain>
    </source>
</reference>
<comment type="function">
    <text evidence="13">Catalyzes the conversion of 4-hydroxy-tetrahydrodipicolinate (HTPA) to tetrahydrodipicolinate.</text>
</comment>
<dbReference type="OrthoDB" id="9790352at2"/>
<dbReference type="CDD" id="cd02274">
    <property type="entry name" value="DHDPR_N"/>
    <property type="match status" value="1"/>
</dbReference>
<evidence type="ECO:0000256" key="13">
    <source>
        <dbReference type="HAMAP-Rule" id="MF_00102"/>
    </source>
</evidence>
<keyword evidence="6 13" id="KW-0560">Oxidoreductase</keyword>
<dbReference type="KEGG" id="maes:Ga0123461_0824"/>
<evidence type="ECO:0000256" key="5">
    <source>
        <dbReference type="ARBA" id="ARBA00022915"/>
    </source>
</evidence>
<protein>
    <recommendedName>
        <fullName evidence="10 13">4-hydroxy-tetrahydrodipicolinate reductase</fullName>
        <shortName evidence="13">HTPA reductase</shortName>
        <ecNumber evidence="10 13">1.17.1.8</ecNumber>
    </recommendedName>
</protein>
<evidence type="ECO:0000256" key="12">
    <source>
        <dbReference type="ARBA" id="ARBA00049396"/>
    </source>
</evidence>
<dbReference type="NCBIfam" id="TIGR00036">
    <property type="entry name" value="dapB"/>
    <property type="match status" value="1"/>
</dbReference>
<dbReference type="InterPro" id="IPR036291">
    <property type="entry name" value="NAD(P)-bd_dom_sf"/>
</dbReference>
<dbReference type="Gene3D" id="3.40.50.720">
    <property type="entry name" value="NAD(P)-binding Rossmann-like Domain"/>
    <property type="match status" value="1"/>
</dbReference>
<dbReference type="AlphaFoldDB" id="A0A2K8L2R0"/>
<keyword evidence="17" id="KW-1185">Reference proteome</keyword>
<feature type="active site" description="Proton donor" evidence="13">
    <location>
        <position position="160"/>
    </location>
</feature>
<dbReference type="InterPro" id="IPR023940">
    <property type="entry name" value="DHDPR_bac"/>
</dbReference>
<dbReference type="GO" id="GO:0005829">
    <property type="term" value="C:cytosol"/>
    <property type="evidence" value="ECO:0007669"/>
    <property type="project" value="TreeGrafter"/>
</dbReference>
<evidence type="ECO:0000256" key="11">
    <source>
        <dbReference type="ARBA" id="ARBA00049080"/>
    </source>
</evidence>
<dbReference type="GO" id="GO:0008839">
    <property type="term" value="F:4-hydroxy-tetrahydrodipicolinate reductase"/>
    <property type="evidence" value="ECO:0007669"/>
    <property type="project" value="UniProtKB-UniRule"/>
</dbReference>
<dbReference type="SUPFAM" id="SSF55347">
    <property type="entry name" value="Glyceraldehyde-3-phosphate dehydrogenase-like, C-terminal domain"/>
    <property type="match status" value="1"/>
</dbReference>
<evidence type="ECO:0000313" key="17">
    <source>
        <dbReference type="Proteomes" id="UP000231701"/>
    </source>
</evidence>
<comment type="caution">
    <text evidence="13">Was originally thought to be a dihydrodipicolinate reductase (DHDPR), catalyzing the conversion of dihydrodipicolinate to tetrahydrodipicolinate. However, it was shown in E.coli that the substrate of the enzymatic reaction is not dihydrodipicolinate (DHDP) but in fact (2S,4S)-4-hydroxy-2,3,4,5-tetrahydrodipicolinic acid (HTPA), the product released by the DapA-catalyzed reaction.</text>
</comment>
<feature type="binding site" evidence="13">
    <location>
        <begin position="10"/>
        <end position="15"/>
    </location>
    <ligand>
        <name>NAD(+)</name>
        <dbReference type="ChEBI" id="CHEBI:57540"/>
    </ligand>
</feature>
<keyword evidence="3 13" id="KW-0028">Amino-acid biosynthesis</keyword>
<keyword evidence="4 13" id="KW-0521">NADP</keyword>
<evidence type="ECO:0000256" key="10">
    <source>
        <dbReference type="ARBA" id="ARBA00038983"/>
    </source>
</evidence>
<evidence type="ECO:0000259" key="15">
    <source>
        <dbReference type="Pfam" id="PF05173"/>
    </source>
</evidence>
<dbReference type="Proteomes" id="UP000231701">
    <property type="component" value="Chromosome"/>
</dbReference>
<dbReference type="PANTHER" id="PTHR20836">
    <property type="entry name" value="DIHYDRODIPICOLINATE REDUCTASE"/>
    <property type="match status" value="1"/>
</dbReference>
<gene>
    <name evidence="13" type="primary">dapB</name>
    <name evidence="16" type="ORF">Ga0123461_0824</name>
</gene>
<dbReference type="PIRSF" id="PIRSF000161">
    <property type="entry name" value="DHPR"/>
    <property type="match status" value="1"/>
</dbReference>
<dbReference type="FunFam" id="3.30.360.10:FF:000004">
    <property type="entry name" value="4-hydroxy-tetrahydrodipicolinate reductase"/>
    <property type="match status" value="1"/>
</dbReference>
<sequence>MADMRVIVVGASGRMGRMLVSAISDAKGAVLAGATERTGSAFVGRDAGELAGIETLGVNIVDDINSCSEADVIIDFTAPAATLSHAAFAASHDMGMVIGTTGFEAAQMDELRDILSGSPVVMAANYSVGVNLALSLIERAAEVLGDDYDAEIFEAHHRHKVDAPSGTALAMGRALAVGRCVSLDDTAVYSREGITGARKPGSIGFSVVRGGNIVGEHQAMFIADEERIEINHVASDRMVFAKGAVRAGSWLMAKDAGWYDMQDVLNLRD</sequence>
<evidence type="ECO:0000256" key="8">
    <source>
        <dbReference type="ARBA" id="ARBA00023154"/>
    </source>
</evidence>
<keyword evidence="8 13" id="KW-0457">Lysine biosynthesis</keyword>
<dbReference type="EC" id="1.17.1.8" evidence="10 13"/>
<comment type="pathway">
    <text evidence="9 13">Amino-acid biosynthesis; L-lysine biosynthesis via DAP pathway; (S)-tetrahydrodipicolinate from L-aspartate: step 4/4.</text>
</comment>
<dbReference type="InterPro" id="IPR022664">
    <property type="entry name" value="DapB_N_CS"/>
</dbReference>
<comment type="subcellular location">
    <subcellularLocation>
        <location evidence="13">Cytoplasm</location>
    </subcellularLocation>
</comment>
<feature type="binding site" evidence="13">
    <location>
        <position position="37"/>
    </location>
    <ligand>
        <name>NADP(+)</name>
        <dbReference type="ChEBI" id="CHEBI:58349"/>
    </ligand>
</feature>
<dbReference type="RefSeq" id="WP_100278673.1">
    <property type="nucleotide sequence ID" value="NZ_CP018799.1"/>
</dbReference>
<evidence type="ECO:0000256" key="3">
    <source>
        <dbReference type="ARBA" id="ARBA00022605"/>
    </source>
</evidence>
<feature type="binding site" evidence="13">
    <location>
        <begin position="166"/>
        <end position="167"/>
    </location>
    <ligand>
        <name>(S)-2,3,4,5-tetrahydrodipicolinate</name>
        <dbReference type="ChEBI" id="CHEBI:16845"/>
    </ligand>
</feature>
<comment type="catalytic activity">
    <reaction evidence="12 13">
        <text>(S)-2,3,4,5-tetrahydrodipicolinate + NAD(+) + H2O = (2S,4S)-4-hydroxy-2,3,4,5-tetrahydrodipicolinate + NADH + H(+)</text>
        <dbReference type="Rhea" id="RHEA:35323"/>
        <dbReference type="ChEBI" id="CHEBI:15377"/>
        <dbReference type="ChEBI" id="CHEBI:15378"/>
        <dbReference type="ChEBI" id="CHEBI:16845"/>
        <dbReference type="ChEBI" id="CHEBI:57540"/>
        <dbReference type="ChEBI" id="CHEBI:57945"/>
        <dbReference type="ChEBI" id="CHEBI:67139"/>
        <dbReference type="EC" id="1.17.1.8"/>
    </reaction>
</comment>
<evidence type="ECO:0000313" key="16">
    <source>
        <dbReference type="EMBL" id="ATX79244.1"/>
    </source>
</evidence>
<evidence type="ECO:0000256" key="1">
    <source>
        <dbReference type="ARBA" id="ARBA00006642"/>
    </source>
</evidence>
<dbReference type="SUPFAM" id="SSF51735">
    <property type="entry name" value="NAD(P)-binding Rossmann-fold domains"/>
    <property type="match status" value="1"/>
</dbReference>
<proteinExistence type="inferred from homology"/>
<evidence type="ECO:0000256" key="2">
    <source>
        <dbReference type="ARBA" id="ARBA00022490"/>
    </source>
</evidence>
<evidence type="ECO:0000256" key="6">
    <source>
        <dbReference type="ARBA" id="ARBA00023002"/>
    </source>
</evidence>
<dbReference type="GO" id="GO:0019877">
    <property type="term" value="P:diaminopimelate biosynthetic process"/>
    <property type="evidence" value="ECO:0007669"/>
    <property type="project" value="UniProtKB-UniRule"/>
</dbReference>
<dbReference type="Pfam" id="PF05173">
    <property type="entry name" value="DapB_C"/>
    <property type="match status" value="1"/>
</dbReference>
<keyword evidence="7 13" id="KW-0520">NAD</keyword>
<feature type="binding site" evidence="13">
    <location>
        <position position="157"/>
    </location>
    <ligand>
        <name>(S)-2,3,4,5-tetrahydrodipicolinate</name>
        <dbReference type="ChEBI" id="CHEBI:16845"/>
    </ligand>
</feature>
<keyword evidence="2 13" id="KW-0963">Cytoplasm</keyword>
<feature type="domain" description="Dihydrodipicolinate reductase C-terminal" evidence="15">
    <location>
        <begin position="129"/>
        <end position="265"/>
    </location>
</feature>
<evidence type="ECO:0000256" key="7">
    <source>
        <dbReference type="ARBA" id="ARBA00023027"/>
    </source>
</evidence>
<comment type="catalytic activity">
    <reaction evidence="11 13">
        <text>(S)-2,3,4,5-tetrahydrodipicolinate + NADP(+) + H2O = (2S,4S)-4-hydroxy-2,3,4,5-tetrahydrodipicolinate + NADPH + H(+)</text>
        <dbReference type="Rhea" id="RHEA:35331"/>
        <dbReference type="ChEBI" id="CHEBI:15377"/>
        <dbReference type="ChEBI" id="CHEBI:15378"/>
        <dbReference type="ChEBI" id="CHEBI:16845"/>
        <dbReference type="ChEBI" id="CHEBI:57783"/>
        <dbReference type="ChEBI" id="CHEBI:58349"/>
        <dbReference type="ChEBI" id="CHEBI:67139"/>
        <dbReference type="EC" id="1.17.1.8"/>
    </reaction>
</comment>
<dbReference type="HAMAP" id="MF_00102">
    <property type="entry name" value="DapB"/>
    <property type="match status" value="1"/>
</dbReference>
<dbReference type="GO" id="GO:0050661">
    <property type="term" value="F:NADP binding"/>
    <property type="evidence" value="ECO:0007669"/>
    <property type="project" value="UniProtKB-UniRule"/>
</dbReference>
<dbReference type="EMBL" id="CP018799">
    <property type="protein sequence ID" value="ATX79244.1"/>
    <property type="molecule type" value="Genomic_DNA"/>
</dbReference>
<evidence type="ECO:0000259" key="14">
    <source>
        <dbReference type="Pfam" id="PF01113"/>
    </source>
</evidence>
<dbReference type="PANTHER" id="PTHR20836:SF0">
    <property type="entry name" value="4-HYDROXY-TETRAHYDRODIPICOLINATE REDUCTASE 1, CHLOROPLASTIC-RELATED"/>
    <property type="match status" value="1"/>
</dbReference>
<comment type="similarity">
    <text evidence="1 13">Belongs to the DapB family.</text>
</comment>
<evidence type="ECO:0000256" key="4">
    <source>
        <dbReference type="ARBA" id="ARBA00022857"/>
    </source>
</evidence>
<dbReference type="InterPro" id="IPR000846">
    <property type="entry name" value="DapB_N"/>
</dbReference>
<dbReference type="GO" id="GO:0016726">
    <property type="term" value="F:oxidoreductase activity, acting on CH or CH2 groups, NAD or NADP as acceptor"/>
    <property type="evidence" value="ECO:0007669"/>
    <property type="project" value="UniProtKB-UniRule"/>
</dbReference>
<dbReference type="PROSITE" id="PS01298">
    <property type="entry name" value="DAPB"/>
    <property type="match status" value="1"/>
</dbReference>
<dbReference type="UniPathway" id="UPA00034">
    <property type="reaction ID" value="UER00018"/>
</dbReference>
<evidence type="ECO:0000256" key="9">
    <source>
        <dbReference type="ARBA" id="ARBA00037922"/>
    </source>
</evidence>
<name>A0A2K8L2R0_MARES</name>
<comment type="subunit">
    <text evidence="13">Homotetramer.</text>
</comment>
<dbReference type="InterPro" id="IPR022663">
    <property type="entry name" value="DapB_C"/>
</dbReference>
<feature type="active site" description="Proton donor/acceptor" evidence="13">
    <location>
        <position position="156"/>
    </location>
</feature>
<dbReference type="Gene3D" id="3.30.360.10">
    <property type="entry name" value="Dihydrodipicolinate Reductase, domain 2"/>
    <property type="match status" value="1"/>
</dbReference>
<feature type="binding site" evidence="13">
    <location>
        <begin position="99"/>
        <end position="101"/>
    </location>
    <ligand>
        <name>NAD(+)</name>
        <dbReference type="ChEBI" id="CHEBI:57540"/>
    </ligand>
</feature>
<organism evidence="16 17">
    <name type="scientific">Mariprofundus aestuarium</name>
    <dbReference type="NCBI Taxonomy" id="1921086"/>
    <lineage>
        <taxon>Bacteria</taxon>
        <taxon>Pseudomonadati</taxon>
        <taxon>Pseudomonadota</taxon>
        <taxon>Candidatius Mariprofundia</taxon>
        <taxon>Mariprofundales</taxon>
        <taxon>Mariprofundaceae</taxon>
        <taxon>Mariprofundus</taxon>
    </lineage>
</organism>
<feature type="domain" description="Dihydrodipicolinate reductase N-terminal" evidence="14">
    <location>
        <begin position="4"/>
        <end position="126"/>
    </location>
</feature>
<dbReference type="GO" id="GO:0009089">
    <property type="term" value="P:lysine biosynthetic process via diaminopimelate"/>
    <property type="evidence" value="ECO:0007669"/>
    <property type="project" value="UniProtKB-UniRule"/>
</dbReference>
<dbReference type="Pfam" id="PF01113">
    <property type="entry name" value="DapB_N"/>
    <property type="match status" value="1"/>
</dbReference>
<dbReference type="GO" id="GO:0051287">
    <property type="term" value="F:NAD binding"/>
    <property type="evidence" value="ECO:0007669"/>
    <property type="project" value="UniProtKB-UniRule"/>
</dbReference>
<feature type="binding site" evidence="13">
    <location>
        <position position="36"/>
    </location>
    <ligand>
        <name>NAD(+)</name>
        <dbReference type="ChEBI" id="CHEBI:57540"/>
    </ligand>
</feature>
<keyword evidence="5 13" id="KW-0220">Diaminopimelate biosynthesis</keyword>